<dbReference type="SUPFAM" id="SSF161098">
    <property type="entry name" value="MetI-like"/>
    <property type="match status" value="1"/>
</dbReference>
<dbReference type="PROSITE" id="PS51257">
    <property type="entry name" value="PROKAR_LIPOPROTEIN"/>
    <property type="match status" value="1"/>
</dbReference>
<evidence type="ECO:0000256" key="4">
    <source>
        <dbReference type="ARBA" id="ARBA00022475"/>
    </source>
</evidence>
<keyword evidence="6" id="KW-0029">Amino-acid transport</keyword>
<feature type="domain" description="ABC transmembrane type-1" evidence="10">
    <location>
        <begin position="291"/>
        <end position="485"/>
    </location>
</feature>
<accession>A0ABR8D5E6</accession>
<keyword evidence="3 9" id="KW-0813">Transport</keyword>
<evidence type="ECO:0000256" key="2">
    <source>
        <dbReference type="ARBA" id="ARBA00010072"/>
    </source>
</evidence>
<dbReference type="InterPro" id="IPR001320">
    <property type="entry name" value="Iontro_rcpt_C"/>
</dbReference>
<reference evidence="11 12" key="1">
    <citation type="journal article" date="2020" name="ISME J.">
        <title>Comparative genomics reveals insights into cyanobacterial evolution and habitat adaptation.</title>
        <authorList>
            <person name="Chen M.Y."/>
            <person name="Teng W.K."/>
            <person name="Zhao L."/>
            <person name="Hu C.X."/>
            <person name="Zhou Y.K."/>
            <person name="Han B.P."/>
            <person name="Song L.R."/>
            <person name="Shu W.S."/>
        </authorList>
    </citation>
    <scope>NUCLEOTIDE SEQUENCE [LARGE SCALE GENOMIC DNA]</scope>
    <source>
        <strain evidence="11 12">FACHB-119</strain>
    </source>
</reference>
<dbReference type="PANTHER" id="PTHR30614">
    <property type="entry name" value="MEMBRANE COMPONENT OF AMINO ACID ABC TRANSPORTER"/>
    <property type="match status" value="1"/>
</dbReference>
<dbReference type="InterPro" id="IPR001638">
    <property type="entry name" value="Solute-binding_3/MltF_N"/>
</dbReference>
<dbReference type="SMART" id="SM00079">
    <property type="entry name" value="PBPe"/>
    <property type="match status" value="1"/>
</dbReference>
<dbReference type="InterPro" id="IPR043429">
    <property type="entry name" value="ArtM/GltK/GlnP/TcyL/YhdX-like"/>
</dbReference>
<dbReference type="EMBL" id="JACJSG010000021">
    <property type="protein sequence ID" value="MBD2502171.1"/>
    <property type="molecule type" value="Genomic_DNA"/>
</dbReference>
<feature type="transmembrane region" description="Helical" evidence="9">
    <location>
        <begin position="366"/>
        <end position="382"/>
    </location>
</feature>
<dbReference type="PANTHER" id="PTHR30614:SF20">
    <property type="entry name" value="GLUTAMINE TRANSPORT SYSTEM PERMEASE PROTEIN GLNP"/>
    <property type="match status" value="1"/>
</dbReference>
<dbReference type="RefSeq" id="WP_190474168.1">
    <property type="nucleotide sequence ID" value="NZ_JACJSG010000021.1"/>
</dbReference>
<dbReference type="Pfam" id="PF00497">
    <property type="entry name" value="SBP_bac_3"/>
    <property type="match status" value="1"/>
</dbReference>
<keyword evidence="12" id="KW-1185">Reference proteome</keyword>
<dbReference type="InterPro" id="IPR035906">
    <property type="entry name" value="MetI-like_sf"/>
</dbReference>
<dbReference type="Pfam" id="PF00528">
    <property type="entry name" value="BPD_transp_1"/>
    <property type="match status" value="1"/>
</dbReference>
<protein>
    <submittedName>
        <fullName evidence="11">ABC transporter permease subunit</fullName>
    </submittedName>
</protein>
<keyword evidence="5 9" id="KW-0812">Transmembrane</keyword>
<feature type="transmembrane region" description="Helical" evidence="9">
    <location>
        <begin position="286"/>
        <end position="315"/>
    </location>
</feature>
<evidence type="ECO:0000256" key="1">
    <source>
        <dbReference type="ARBA" id="ARBA00004651"/>
    </source>
</evidence>
<dbReference type="CDD" id="cd06261">
    <property type="entry name" value="TM_PBP2"/>
    <property type="match status" value="1"/>
</dbReference>
<dbReference type="PROSITE" id="PS50928">
    <property type="entry name" value="ABC_TM1"/>
    <property type="match status" value="1"/>
</dbReference>
<evidence type="ECO:0000256" key="6">
    <source>
        <dbReference type="ARBA" id="ARBA00022970"/>
    </source>
</evidence>
<dbReference type="InterPro" id="IPR010065">
    <property type="entry name" value="AA_ABC_transptr_permease_3TM"/>
</dbReference>
<dbReference type="SMART" id="SM00062">
    <property type="entry name" value="PBPb"/>
    <property type="match status" value="1"/>
</dbReference>
<evidence type="ECO:0000259" key="10">
    <source>
        <dbReference type="PROSITE" id="PS50928"/>
    </source>
</evidence>
<keyword evidence="7 9" id="KW-1133">Transmembrane helix</keyword>
<organism evidence="11 12">
    <name type="scientific">Anabaena azotica FACHB-119</name>
    <dbReference type="NCBI Taxonomy" id="947527"/>
    <lineage>
        <taxon>Bacteria</taxon>
        <taxon>Bacillati</taxon>
        <taxon>Cyanobacteriota</taxon>
        <taxon>Cyanophyceae</taxon>
        <taxon>Nostocales</taxon>
        <taxon>Nostocaceae</taxon>
        <taxon>Anabaena</taxon>
        <taxon>Anabaena azotica</taxon>
    </lineage>
</organism>
<dbReference type="CDD" id="cd13624">
    <property type="entry name" value="PBP2_Arg_Lys_His"/>
    <property type="match status" value="1"/>
</dbReference>
<evidence type="ECO:0000256" key="3">
    <source>
        <dbReference type="ARBA" id="ARBA00022448"/>
    </source>
</evidence>
<feature type="transmembrane region" description="Helical" evidence="9">
    <location>
        <begin position="466"/>
        <end position="485"/>
    </location>
</feature>
<comment type="subcellular location">
    <subcellularLocation>
        <location evidence="1 9">Cell membrane</location>
        <topology evidence="1 9">Multi-pass membrane protein</topology>
    </subcellularLocation>
</comment>
<dbReference type="Proteomes" id="UP000661112">
    <property type="component" value="Unassembled WGS sequence"/>
</dbReference>
<keyword evidence="8 9" id="KW-0472">Membrane</keyword>
<sequence length="507" mass="55224">MTKWVFRRWLCGCLVIGLSCLLLTGCSGNLNRGKTLRIATEPAFPPFEFTGQGGNLQGFSIDLMNAIATAASFKIDFQSLPFDGIIPALQSKTVDAAISSITITAERSQTVAFSRPYFKAGLAIAIRADNQNITGFDSLKNKKIAVQIGTTGADKAKTIPGVQIRSFDSAPLALQELVNGNVDAVINDAPVTLYAINTGNLQGIKVVEKLLTEEYYGIATAKNSPNLQLINDGLNRVLANGSYSRIYQKWFKVAPPASLPAKSPYENANNADKSTLANLILPFLPILLQGALVTLQLTILSAVLGLITGTLIALLRLSRFLPGSLLARVYVDFFRGTPLIVQIFMIYFGLPALAQELGFTFNFDRFVAGVIALSLNIAAYIAETVRAGIQSIEIGQTEAAKSLGLSPLLTMRLVIFPQAFRRMLPPLGNEFISLLKDTSLVAVIGFEELFRKGQLIVAQNYRAFEIYATVALIYLCLTLLASQVFSRLEVWMNPDKKIQQAKVDNKK</sequence>
<comment type="similarity">
    <text evidence="2">Belongs to the binding-protein-dependent transport system permease family. HisMQ subfamily.</text>
</comment>
<evidence type="ECO:0000256" key="9">
    <source>
        <dbReference type="RuleBase" id="RU363032"/>
    </source>
</evidence>
<evidence type="ECO:0000256" key="7">
    <source>
        <dbReference type="ARBA" id="ARBA00022989"/>
    </source>
</evidence>
<dbReference type="NCBIfam" id="TIGR01726">
    <property type="entry name" value="HEQRo_perm_3TM"/>
    <property type="match status" value="1"/>
</dbReference>
<dbReference type="Gene3D" id="1.10.3720.10">
    <property type="entry name" value="MetI-like"/>
    <property type="match status" value="1"/>
</dbReference>
<feature type="transmembrane region" description="Helical" evidence="9">
    <location>
        <begin position="336"/>
        <end position="354"/>
    </location>
</feature>
<evidence type="ECO:0000313" key="11">
    <source>
        <dbReference type="EMBL" id="MBD2502171.1"/>
    </source>
</evidence>
<dbReference type="InterPro" id="IPR000515">
    <property type="entry name" value="MetI-like"/>
</dbReference>
<evidence type="ECO:0000256" key="8">
    <source>
        <dbReference type="ARBA" id="ARBA00023136"/>
    </source>
</evidence>
<evidence type="ECO:0000313" key="12">
    <source>
        <dbReference type="Proteomes" id="UP000661112"/>
    </source>
</evidence>
<comment type="caution">
    <text evidence="11">The sequence shown here is derived from an EMBL/GenBank/DDBJ whole genome shotgun (WGS) entry which is preliminary data.</text>
</comment>
<dbReference type="SUPFAM" id="SSF53850">
    <property type="entry name" value="Periplasmic binding protein-like II"/>
    <property type="match status" value="1"/>
</dbReference>
<proteinExistence type="inferred from homology"/>
<gene>
    <name evidence="11" type="ORF">H6G83_16395</name>
</gene>
<name>A0ABR8D5E6_9NOST</name>
<keyword evidence="4" id="KW-1003">Cell membrane</keyword>
<evidence type="ECO:0000256" key="5">
    <source>
        <dbReference type="ARBA" id="ARBA00022692"/>
    </source>
</evidence>
<dbReference type="Gene3D" id="3.40.190.10">
    <property type="entry name" value="Periplasmic binding protein-like II"/>
    <property type="match status" value="2"/>
</dbReference>